<dbReference type="InterPro" id="IPR012337">
    <property type="entry name" value="RNaseH-like_sf"/>
</dbReference>
<evidence type="ECO:0000259" key="1">
    <source>
        <dbReference type="Pfam" id="PF01609"/>
    </source>
</evidence>
<dbReference type="GO" id="GO:0004803">
    <property type="term" value="F:transposase activity"/>
    <property type="evidence" value="ECO:0007669"/>
    <property type="project" value="InterPro"/>
</dbReference>
<gene>
    <name evidence="2" type="ORF">RSSSTS7063_03658</name>
</gene>
<dbReference type="Pfam" id="PF01609">
    <property type="entry name" value="DDE_Tnp_1"/>
    <property type="match status" value="1"/>
</dbReference>
<proteinExistence type="predicted"/>
<keyword evidence="3" id="KW-1185">Reference proteome</keyword>
<dbReference type="EMBL" id="CABHNW010000095">
    <property type="protein sequence ID" value="VUX39370.1"/>
    <property type="molecule type" value="Genomic_DNA"/>
</dbReference>
<sequence length="201" mass="23494">MRCSFIIARDLRSAGTIKKERGNPNDPARFIGKVAVTEDGETAKIYNYLDTEKIEQEALYDGMYAVTTDLLDDDVKDILKVSEGRWEIEECFRIMKTDFETRPVFLRDDIRIKAHFLICFLALVIYRYLERDLKNAFSCETILDKLRTMNFADIQEQGFIPLYTRDKLTDALHTVCGFGTDYKFITKRQMKNIQKKSKGRE</sequence>
<name>A0A564W406_9FIRM</name>
<protein>
    <submittedName>
        <fullName evidence="2">Transposase DDE domain protein</fullName>
    </submittedName>
</protein>
<evidence type="ECO:0000313" key="3">
    <source>
        <dbReference type="Proteomes" id="UP000408482"/>
    </source>
</evidence>
<evidence type="ECO:0000313" key="2">
    <source>
        <dbReference type="EMBL" id="VUX39370.1"/>
    </source>
</evidence>
<dbReference type="SUPFAM" id="SSF53098">
    <property type="entry name" value="Ribonuclease H-like"/>
    <property type="match status" value="1"/>
</dbReference>
<reference evidence="2 3" key="1">
    <citation type="submission" date="2019-07" db="EMBL/GenBank/DDBJ databases">
        <authorList>
            <person name="Hibberd C M."/>
            <person name="Gehrig L. J."/>
            <person name="Chang H.-W."/>
            <person name="Venkatesh S."/>
        </authorList>
    </citation>
    <scope>NUCLEOTIDE SEQUENCE [LARGE SCALE GENOMIC DNA]</scope>
    <source>
        <strain evidence="2">Blautia_luti_SSTS_Bg7063</strain>
    </source>
</reference>
<accession>A0A564W406</accession>
<dbReference type="InterPro" id="IPR002559">
    <property type="entry name" value="Transposase_11"/>
</dbReference>
<dbReference type="AlphaFoldDB" id="A0A564W406"/>
<dbReference type="GO" id="GO:0006313">
    <property type="term" value="P:DNA transposition"/>
    <property type="evidence" value="ECO:0007669"/>
    <property type="project" value="InterPro"/>
</dbReference>
<dbReference type="Proteomes" id="UP000408482">
    <property type="component" value="Unassembled WGS sequence"/>
</dbReference>
<dbReference type="GO" id="GO:0003677">
    <property type="term" value="F:DNA binding"/>
    <property type="evidence" value="ECO:0007669"/>
    <property type="project" value="InterPro"/>
</dbReference>
<feature type="domain" description="Transposase IS4-like" evidence="1">
    <location>
        <begin position="44"/>
        <end position="125"/>
    </location>
</feature>
<organism evidence="2 3">
    <name type="scientific">Blautia luti</name>
    <dbReference type="NCBI Taxonomy" id="89014"/>
    <lineage>
        <taxon>Bacteria</taxon>
        <taxon>Bacillati</taxon>
        <taxon>Bacillota</taxon>
        <taxon>Clostridia</taxon>
        <taxon>Lachnospirales</taxon>
        <taxon>Lachnospiraceae</taxon>
        <taxon>Blautia</taxon>
    </lineage>
</organism>